<feature type="transmembrane region" description="Helical" evidence="2">
    <location>
        <begin position="72"/>
        <end position="92"/>
    </location>
</feature>
<accession>A0A6L5YPK5</accession>
<sequence>MKEKKKETQKKEQKKEKKIDQKQLQKMYDMVMDYEEMIHQQNQKRIKNGLRCIYIIPAVFLFLMFATGSSKVIFLVLWIVSLFVIAVYLIYVEYIDYNLQEKMHEIKGDESETKIDTLIDLPEPVENKVTEVVEKLDSIGGEQE</sequence>
<feature type="region of interest" description="Disordered" evidence="1">
    <location>
        <begin position="1"/>
        <end position="21"/>
    </location>
</feature>
<dbReference type="RefSeq" id="WP_154429404.1">
    <property type="nucleotide sequence ID" value="NZ_VUNI01000006.1"/>
</dbReference>
<proteinExistence type="predicted"/>
<evidence type="ECO:0000256" key="2">
    <source>
        <dbReference type="SAM" id="Phobius"/>
    </source>
</evidence>
<organism evidence="3 4">
    <name type="scientific">Roseburia porci</name>
    <dbReference type="NCBI Taxonomy" id="2605790"/>
    <lineage>
        <taxon>Bacteria</taxon>
        <taxon>Bacillati</taxon>
        <taxon>Bacillota</taxon>
        <taxon>Clostridia</taxon>
        <taxon>Lachnospirales</taxon>
        <taxon>Lachnospiraceae</taxon>
        <taxon>Roseburia</taxon>
    </lineage>
</organism>
<comment type="caution">
    <text evidence="3">The sequence shown here is derived from an EMBL/GenBank/DDBJ whole genome shotgun (WGS) entry which is preliminary data.</text>
</comment>
<name>A0A6L5YPK5_9FIRM</name>
<evidence type="ECO:0000313" key="4">
    <source>
        <dbReference type="Proteomes" id="UP000474024"/>
    </source>
</evidence>
<keyword evidence="4" id="KW-1185">Reference proteome</keyword>
<dbReference type="Proteomes" id="UP000474024">
    <property type="component" value="Unassembled WGS sequence"/>
</dbReference>
<keyword evidence="2" id="KW-0472">Membrane</keyword>
<dbReference type="AlphaFoldDB" id="A0A6L5YPK5"/>
<reference evidence="3 4" key="1">
    <citation type="submission" date="2019-08" db="EMBL/GenBank/DDBJ databases">
        <title>In-depth cultivation of the pig gut microbiome towards novel bacterial diversity and tailored functional studies.</title>
        <authorList>
            <person name="Wylensek D."/>
            <person name="Hitch T.C.A."/>
            <person name="Clavel T."/>
        </authorList>
    </citation>
    <scope>NUCLEOTIDE SEQUENCE [LARGE SCALE GENOMIC DNA]</scope>
    <source>
        <strain evidence="3 4">MUC/MUC-530-WT-4D</strain>
    </source>
</reference>
<dbReference type="EMBL" id="VUNI01000006">
    <property type="protein sequence ID" value="MST74434.1"/>
    <property type="molecule type" value="Genomic_DNA"/>
</dbReference>
<gene>
    <name evidence="3" type="ORF">FYJ75_05200</name>
</gene>
<keyword evidence="2" id="KW-1133">Transmembrane helix</keyword>
<feature type="transmembrane region" description="Helical" evidence="2">
    <location>
        <begin position="48"/>
        <end position="66"/>
    </location>
</feature>
<keyword evidence="2" id="KW-0812">Transmembrane</keyword>
<protein>
    <submittedName>
        <fullName evidence="3">Uncharacterized protein</fullName>
    </submittedName>
</protein>
<evidence type="ECO:0000256" key="1">
    <source>
        <dbReference type="SAM" id="MobiDB-lite"/>
    </source>
</evidence>
<evidence type="ECO:0000313" key="3">
    <source>
        <dbReference type="EMBL" id="MST74434.1"/>
    </source>
</evidence>